<dbReference type="InterPro" id="IPR056748">
    <property type="entry name" value="VPS13-like_C"/>
</dbReference>
<dbReference type="PANTHER" id="PTHR16166">
    <property type="entry name" value="VACUOLAR PROTEIN SORTING-ASSOCIATED PROTEIN VPS13"/>
    <property type="match status" value="1"/>
</dbReference>
<protein>
    <submittedName>
        <fullName evidence="4">Vacuolar protein sorting-associated protein</fullName>
    </submittedName>
</protein>
<comment type="similarity">
    <text evidence="1">Belongs to the VPS13 family.</text>
</comment>
<dbReference type="GO" id="GO:0007005">
    <property type="term" value="P:mitochondrion organization"/>
    <property type="evidence" value="ECO:0007669"/>
    <property type="project" value="TreeGrafter"/>
</dbReference>
<keyword evidence="5" id="KW-1185">Reference proteome</keyword>
<dbReference type="OrthoDB" id="428159at2759"/>
<name>A0A4P9Y1K0_9FUNG</name>
<feature type="compositionally biased region" description="Basic and acidic residues" evidence="2">
    <location>
        <begin position="74"/>
        <end position="83"/>
    </location>
</feature>
<reference evidence="5" key="1">
    <citation type="journal article" date="2018" name="Nat. Microbiol.">
        <title>Leveraging single-cell genomics to expand the fungal tree of life.</title>
        <authorList>
            <person name="Ahrendt S.R."/>
            <person name="Quandt C.A."/>
            <person name="Ciobanu D."/>
            <person name="Clum A."/>
            <person name="Salamov A."/>
            <person name="Andreopoulos B."/>
            <person name="Cheng J.F."/>
            <person name="Woyke T."/>
            <person name="Pelin A."/>
            <person name="Henrissat B."/>
            <person name="Reynolds N.K."/>
            <person name="Benny G.L."/>
            <person name="Smith M.E."/>
            <person name="James T.Y."/>
            <person name="Grigoriev I.V."/>
        </authorList>
    </citation>
    <scope>NUCLEOTIDE SEQUENCE [LARGE SCALE GENOMIC DNA]</scope>
</reference>
<feature type="domain" description="Intermembrane lipid transfer protein VPS13-like C-terminal" evidence="3">
    <location>
        <begin position="372"/>
        <end position="476"/>
    </location>
</feature>
<evidence type="ECO:0000313" key="4">
    <source>
        <dbReference type="EMBL" id="RKP12688.1"/>
    </source>
</evidence>
<evidence type="ECO:0000256" key="1">
    <source>
        <dbReference type="ARBA" id="ARBA00006545"/>
    </source>
</evidence>
<dbReference type="GO" id="GO:0006623">
    <property type="term" value="P:protein targeting to vacuole"/>
    <property type="evidence" value="ECO:0007669"/>
    <property type="project" value="TreeGrafter"/>
</dbReference>
<gene>
    <name evidence="4" type="ORF">BJ684DRAFT_20789</name>
</gene>
<feature type="region of interest" description="Disordered" evidence="2">
    <location>
        <begin position="62"/>
        <end position="83"/>
    </location>
</feature>
<dbReference type="Proteomes" id="UP000267251">
    <property type="component" value="Unassembled WGS sequence"/>
</dbReference>
<sequence length="503" mass="55458">MQEMSLELDEDFLMALLDISKFDDIRPKVAGDDPRGMTFGGGGGGKHTQEIVQKLFWEEGSESGMSGFTAKASQDNEERAKEEADNGQQLYFELLHIQPIKVNLSFLRTERYTMEAVDMDGEGGSLFSGSNPINFILNILTMTVGNMNDAPIRLNALLLENLRSSPAQLTERFTQHYQQELIYQVHLVVGSADILGNPVGLFNNLTSGVADIFYEPYQGFIMSDRPQDLGIGLMKGTASFFKKTVFGFTDSFSKFTGSVGKGLSVVTMDKAFQNRRRISRARNRPKHALTGVTQGATSLASGLYSGVTGVITQPMLGAESEGVSGFFKGFGKGLIGVVAKPMVGVVDMASTVTEGIRNTTTVFDDNAIDRARQPRQVSREGILKSYNERESLGQRWMAEAGEGKYRRDFYVAHIAIPSEEPEAVVLTNAHIMCISIKRLRVVWIHDVANVQTVRVDGAGLSLVLKDNIPGPFIPVPTASLTWFYRAIEEVMLEVHAKKRLMEE</sequence>
<proteinExistence type="inferred from homology"/>
<evidence type="ECO:0000313" key="5">
    <source>
        <dbReference type="Proteomes" id="UP000267251"/>
    </source>
</evidence>
<evidence type="ECO:0000259" key="3">
    <source>
        <dbReference type="Pfam" id="PF25037"/>
    </source>
</evidence>
<accession>A0A4P9Y1K0</accession>
<dbReference type="Pfam" id="PF25037">
    <property type="entry name" value="VPS13_C"/>
    <property type="match status" value="1"/>
</dbReference>
<evidence type="ECO:0000256" key="2">
    <source>
        <dbReference type="SAM" id="MobiDB-lite"/>
    </source>
</evidence>
<dbReference type="InterPro" id="IPR026847">
    <property type="entry name" value="VPS13"/>
</dbReference>
<dbReference type="GO" id="GO:0045324">
    <property type="term" value="P:late endosome to vacuole transport"/>
    <property type="evidence" value="ECO:0007669"/>
    <property type="project" value="TreeGrafter"/>
</dbReference>
<dbReference type="EMBL" id="KZ988240">
    <property type="protein sequence ID" value="RKP12688.1"/>
    <property type="molecule type" value="Genomic_DNA"/>
</dbReference>
<dbReference type="AlphaFoldDB" id="A0A4P9Y1K0"/>
<dbReference type="PANTHER" id="PTHR16166:SF93">
    <property type="entry name" value="INTERMEMBRANE LIPID TRANSFER PROTEIN VPS13"/>
    <property type="match status" value="1"/>
</dbReference>
<organism evidence="4 5">
    <name type="scientific">Piptocephalis cylindrospora</name>
    <dbReference type="NCBI Taxonomy" id="1907219"/>
    <lineage>
        <taxon>Eukaryota</taxon>
        <taxon>Fungi</taxon>
        <taxon>Fungi incertae sedis</taxon>
        <taxon>Zoopagomycota</taxon>
        <taxon>Zoopagomycotina</taxon>
        <taxon>Zoopagomycetes</taxon>
        <taxon>Zoopagales</taxon>
        <taxon>Piptocephalidaceae</taxon>
        <taxon>Piptocephalis</taxon>
    </lineage>
</organism>
<dbReference type="GO" id="GO:0045053">
    <property type="term" value="P:protein retention in Golgi apparatus"/>
    <property type="evidence" value="ECO:0007669"/>
    <property type="project" value="TreeGrafter"/>
</dbReference>